<evidence type="ECO:0008006" key="7">
    <source>
        <dbReference type="Google" id="ProtNLM"/>
    </source>
</evidence>
<feature type="region of interest" description="Disordered" evidence="4">
    <location>
        <begin position="42"/>
        <end position="213"/>
    </location>
</feature>
<feature type="repeat" description="PPR" evidence="3">
    <location>
        <begin position="496"/>
        <end position="530"/>
    </location>
</feature>
<name>A0AA38C0Y6_TAXCH</name>
<evidence type="ECO:0000256" key="2">
    <source>
        <dbReference type="ARBA" id="ARBA00022737"/>
    </source>
</evidence>
<dbReference type="InterPro" id="IPR011990">
    <property type="entry name" value="TPR-like_helical_dom_sf"/>
</dbReference>
<feature type="compositionally biased region" description="Basic and acidic residues" evidence="4">
    <location>
        <begin position="78"/>
        <end position="87"/>
    </location>
</feature>
<gene>
    <name evidence="5" type="ORF">KI387_042428</name>
</gene>
<evidence type="ECO:0000313" key="6">
    <source>
        <dbReference type="Proteomes" id="UP000824469"/>
    </source>
</evidence>
<dbReference type="Gene3D" id="1.25.40.10">
    <property type="entry name" value="Tetratricopeptide repeat domain"/>
    <property type="match status" value="2"/>
</dbReference>
<dbReference type="Proteomes" id="UP000824469">
    <property type="component" value="Unassembled WGS sequence"/>
</dbReference>
<feature type="repeat" description="PPR" evidence="3">
    <location>
        <begin position="566"/>
        <end position="600"/>
    </location>
</feature>
<protein>
    <recommendedName>
        <fullName evidence="7">Pentatricopeptide repeat-containing protein</fullName>
    </recommendedName>
</protein>
<dbReference type="Pfam" id="PF01535">
    <property type="entry name" value="PPR"/>
    <property type="match status" value="1"/>
</dbReference>
<sequence length="656" mass="74499">MAKRLVRHTMRKIAETYSTKLLRSTANSSSKVINSIANSTFQGTQQSSNPFDRSFSISSAKNSSDSFHNGPALCKFSTKVEQRENKAPQRTAIKSKNLINHKSRKNTRNYKIPESKFSQPGKDPKKPESKLSESVKNSKKLENPEAKFSESEKKSINSQSKLSESEKNTKNPENPENPKSKLLGSGITPQTSESKVSDSEIKIKIPTKREKPEPKLSDCEKLCSILNGDIALDDVVDKLEETAIEMNSHLLDKVIRKSDNAGRKALLFYKWAVQQPGCKPNLDIFNALIDYFGRKNDFKAVESLLKENRKGLKVDLKTFEIAVKSLVKAGREKKTVEFFHRMGEHGFKQDVKAQKIVVRELSDAGFASYAEKLVKEKADVYYPDEEICNMLVKGWCVAEKLDEAKRMVNEMSIGRFAMDAMAYNALLDCVCKLCLEKDPFRLMTEAKKILLQMAGAGVPRNEETFNVLITHLCQIRKTSDAMRLFEEMVEYGCSPNLKTYVVLIRSLFLAARVAEGHEMLEKMKEAGFKAGERDYFEFIKVLCDIHRVEHAHVVFLTMKGNGYLPRIETHALLIRNLSGAGHTDKAQKLFDEAVESKIIPSTRTDLLEQSKVEEPLQEKKKKTKKLTLGMKRKKKNLKLKKIRLSFVKKPRKPKMM</sequence>
<dbReference type="PANTHER" id="PTHR47939">
    <property type="entry name" value="MEMBRANE-ASSOCIATED SALT-INDUCIBLE PROTEIN-LIKE"/>
    <property type="match status" value="1"/>
</dbReference>
<feature type="compositionally biased region" description="Basic residues" evidence="4">
    <location>
        <begin position="99"/>
        <end position="108"/>
    </location>
</feature>
<organism evidence="5 6">
    <name type="scientific">Taxus chinensis</name>
    <name type="common">Chinese yew</name>
    <name type="synonym">Taxus wallichiana var. chinensis</name>
    <dbReference type="NCBI Taxonomy" id="29808"/>
    <lineage>
        <taxon>Eukaryota</taxon>
        <taxon>Viridiplantae</taxon>
        <taxon>Streptophyta</taxon>
        <taxon>Embryophyta</taxon>
        <taxon>Tracheophyta</taxon>
        <taxon>Spermatophyta</taxon>
        <taxon>Pinopsida</taxon>
        <taxon>Pinidae</taxon>
        <taxon>Conifers II</taxon>
        <taxon>Cupressales</taxon>
        <taxon>Taxaceae</taxon>
        <taxon>Taxus</taxon>
    </lineage>
</organism>
<feature type="repeat" description="PPR" evidence="3">
    <location>
        <begin position="315"/>
        <end position="349"/>
    </location>
</feature>
<dbReference type="PROSITE" id="PS51375">
    <property type="entry name" value="PPR"/>
    <property type="match status" value="4"/>
</dbReference>
<keyword evidence="6" id="KW-1185">Reference proteome</keyword>
<comment type="similarity">
    <text evidence="1">Belongs to the PPR family. P subfamily.</text>
</comment>
<feature type="repeat" description="PPR" evidence="3">
    <location>
        <begin position="461"/>
        <end position="495"/>
    </location>
</feature>
<feature type="compositionally biased region" description="Basic and acidic residues" evidence="4">
    <location>
        <begin position="122"/>
        <end position="133"/>
    </location>
</feature>
<feature type="compositionally biased region" description="Basic and acidic residues" evidence="4">
    <location>
        <begin position="139"/>
        <end position="155"/>
    </location>
</feature>
<feature type="compositionally biased region" description="Polar residues" evidence="4">
    <location>
        <begin position="42"/>
        <end position="67"/>
    </location>
</feature>
<feature type="compositionally biased region" description="Basic and acidic residues" evidence="4">
    <location>
        <begin position="195"/>
        <end position="213"/>
    </location>
</feature>
<dbReference type="InterPro" id="IPR002885">
    <property type="entry name" value="PPR_rpt"/>
</dbReference>
<evidence type="ECO:0000313" key="5">
    <source>
        <dbReference type="EMBL" id="KAH9292386.1"/>
    </source>
</evidence>
<proteinExistence type="inferred from homology"/>
<dbReference type="NCBIfam" id="TIGR00756">
    <property type="entry name" value="PPR"/>
    <property type="match status" value="2"/>
</dbReference>
<dbReference type="InterPro" id="IPR050667">
    <property type="entry name" value="PPR-containing_protein"/>
</dbReference>
<dbReference type="EMBL" id="JAHRHJ020003153">
    <property type="protein sequence ID" value="KAH9292386.1"/>
    <property type="molecule type" value="Genomic_DNA"/>
</dbReference>
<dbReference type="FunFam" id="1.25.40.10:FF:000398">
    <property type="entry name" value="pentatricopeptide repeat-containing protein PNM1, mitochondrial"/>
    <property type="match status" value="1"/>
</dbReference>
<reference evidence="5 6" key="1">
    <citation type="journal article" date="2021" name="Nat. Plants">
        <title>The Taxus genome provides insights into paclitaxel biosynthesis.</title>
        <authorList>
            <person name="Xiong X."/>
            <person name="Gou J."/>
            <person name="Liao Q."/>
            <person name="Li Y."/>
            <person name="Zhou Q."/>
            <person name="Bi G."/>
            <person name="Li C."/>
            <person name="Du R."/>
            <person name="Wang X."/>
            <person name="Sun T."/>
            <person name="Guo L."/>
            <person name="Liang H."/>
            <person name="Lu P."/>
            <person name="Wu Y."/>
            <person name="Zhang Z."/>
            <person name="Ro D.K."/>
            <person name="Shang Y."/>
            <person name="Huang S."/>
            <person name="Yan J."/>
        </authorList>
    </citation>
    <scope>NUCLEOTIDE SEQUENCE [LARGE SCALE GENOMIC DNA]</scope>
    <source>
        <strain evidence="5">Ta-2019</strain>
    </source>
</reference>
<dbReference type="PANTHER" id="PTHR47939:SF5">
    <property type="entry name" value="PENTACOTRIPEPTIDE-REPEAT REGION OF PRORP DOMAIN-CONTAINING PROTEIN"/>
    <property type="match status" value="1"/>
</dbReference>
<comment type="caution">
    <text evidence="5">The sequence shown here is derived from an EMBL/GenBank/DDBJ whole genome shotgun (WGS) entry which is preliminary data.</text>
</comment>
<dbReference type="Pfam" id="PF13812">
    <property type="entry name" value="PPR_3"/>
    <property type="match status" value="1"/>
</dbReference>
<dbReference type="OMA" id="RIETHAL"/>
<evidence type="ECO:0000256" key="1">
    <source>
        <dbReference type="ARBA" id="ARBA00007626"/>
    </source>
</evidence>
<keyword evidence="2" id="KW-0677">Repeat</keyword>
<evidence type="ECO:0000256" key="4">
    <source>
        <dbReference type="SAM" id="MobiDB-lite"/>
    </source>
</evidence>
<dbReference type="AlphaFoldDB" id="A0AA38C0Y6"/>
<dbReference type="Pfam" id="PF13041">
    <property type="entry name" value="PPR_2"/>
    <property type="match status" value="1"/>
</dbReference>
<accession>A0AA38C0Y6</accession>
<evidence type="ECO:0000256" key="3">
    <source>
        <dbReference type="PROSITE-ProRule" id="PRU00708"/>
    </source>
</evidence>